<dbReference type="RefSeq" id="WP_136827396.1">
    <property type="nucleotide sequence ID" value="NZ_SWBP01000006.1"/>
</dbReference>
<dbReference type="Proteomes" id="UP000308181">
    <property type="component" value="Unassembled WGS sequence"/>
</dbReference>
<gene>
    <name evidence="2" type="ORF">FA046_15250</name>
</gene>
<keyword evidence="3" id="KW-1185">Reference proteome</keyword>
<evidence type="ECO:0000256" key="1">
    <source>
        <dbReference type="SAM" id="Phobius"/>
    </source>
</evidence>
<evidence type="ECO:0000313" key="3">
    <source>
        <dbReference type="Proteomes" id="UP000308181"/>
    </source>
</evidence>
<evidence type="ECO:0000313" key="2">
    <source>
        <dbReference type="EMBL" id="TKB96021.1"/>
    </source>
</evidence>
<dbReference type="OrthoDB" id="9825485at2"/>
<reference evidence="2 3" key="1">
    <citation type="submission" date="2019-04" db="EMBL/GenBank/DDBJ databases">
        <title>Pedobacter sp. AR-3-17 sp. nov., isolated from Arctic soil.</title>
        <authorList>
            <person name="Dahal R.H."/>
            <person name="Kim D.-U."/>
        </authorList>
    </citation>
    <scope>NUCLEOTIDE SEQUENCE [LARGE SCALE GENOMIC DNA]</scope>
    <source>
        <strain evidence="2 3">AR-3-17</strain>
    </source>
</reference>
<accession>A0A4U1BV84</accession>
<comment type="caution">
    <text evidence="2">The sequence shown here is derived from an EMBL/GenBank/DDBJ whole genome shotgun (WGS) entry which is preliminary data.</text>
</comment>
<organism evidence="2 3">
    <name type="scientific">Pedobacter cryophilus</name>
    <dbReference type="NCBI Taxonomy" id="2571271"/>
    <lineage>
        <taxon>Bacteria</taxon>
        <taxon>Pseudomonadati</taxon>
        <taxon>Bacteroidota</taxon>
        <taxon>Sphingobacteriia</taxon>
        <taxon>Sphingobacteriales</taxon>
        <taxon>Sphingobacteriaceae</taxon>
        <taxon>Pedobacter</taxon>
    </lineage>
</organism>
<feature type="transmembrane region" description="Helical" evidence="1">
    <location>
        <begin position="6"/>
        <end position="25"/>
    </location>
</feature>
<name>A0A4U1BV84_9SPHI</name>
<keyword evidence="1" id="KW-0472">Membrane</keyword>
<proteinExistence type="predicted"/>
<feature type="transmembrane region" description="Helical" evidence="1">
    <location>
        <begin position="194"/>
        <end position="211"/>
    </location>
</feature>
<feature type="transmembrane region" description="Helical" evidence="1">
    <location>
        <begin position="285"/>
        <end position="306"/>
    </location>
</feature>
<dbReference type="EMBL" id="SWBP01000006">
    <property type="protein sequence ID" value="TKB96021.1"/>
    <property type="molecule type" value="Genomic_DNA"/>
</dbReference>
<protein>
    <submittedName>
        <fullName evidence="2">Uncharacterized protein</fullName>
    </submittedName>
</protein>
<keyword evidence="1" id="KW-1133">Transmembrane helix</keyword>
<sequence>MLGNILGIVGLILTLIFGIYSIWIARKTNKKVSLGLEKKECYSLFKQDINRLKIDVKYNNEIVENYLILFKGVLINNGKTDIDKSRIYKPLQLNTKKNYKWLETNVYEKPDGSSITLNKSDDTTIELSWDLLKAGEKIEFESLIEVPNNIEIDEISDDFYNSIEFDFRITDINRIDKLSEINIREKRNLRQRNKMLYISIFTFLAGIYIFFSPELPENISLLTSKKEIKFEVLNRKDTINAVLYSKKDNIVTIKNDNLIINKNISDFNDDYKILKIDKTISEHSLFNRIMGGLYIVLSILSFLLFYKIKKLPSTGGVAKKRVLGKIQHSEL</sequence>
<dbReference type="AlphaFoldDB" id="A0A4U1BV84"/>
<keyword evidence="1" id="KW-0812">Transmembrane</keyword>